<comment type="similarity">
    <text evidence="7">Belongs to the TonB-dependent receptor family.</text>
</comment>
<evidence type="ECO:0000256" key="6">
    <source>
        <dbReference type="ARBA" id="ARBA00023237"/>
    </source>
</evidence>
<dbReference type="Pfam" id="PF13715">
    <property type="entry name" value="CarbopepD_reg_2"/>
    <property type="match status" value="1"/>
</dbReference>
<dbReference type="PROSITE" id="PS52016">
    <property type="entry name" value="TONB_DEPENDENT_REC_3"/>
    <property type="match status" value="1"/>
</dbReference>
<dbReference type="InterPro" id="IPR039426">
    <property type="entry name" value="TonB-dep_rcpt-like"/>
</dbReference>
<evidence type="ECO:0000256" key="9">
    <source>
        <dbReference type="SAM" id="SignalP"/>
    </source>
</evidence>
<evidence type="ECO:0000256" key="2">
    <source>
        <dbReference type="ARBA" id="ARBA00022448"/>
    </source>
</evidence>
<accession>A0A420AYF8</accession>
<dbReference type="Gene3D" id="2.60.40.1120">
    <property type="entry name" value="Carboxypeptidase-like, regulatory domain"/>
    <property type="match status" value="1"/>
</dbReference>
<keyword evidence="6 7" id="KW-0998">Cell outer membrane</keyword>
<gene>
    <name evidence="11" type="ORF">DFQ12_3708</name>
</gene>
<evidence type="ECO:0000256" key="5">
    <source>
        <dbReference type="ARBA" id="ARBA00023136"/>
    </source>
</evidence>
<evidence type="ECO:0000256" key="1">
    <source>
        <dbReference type="ARBA" id="ARBA00004571"/>
    </source>
</evidence>
<dbReference type="InterPro" id="IPR023996">
    <property type="entry name" value="TonB-dep_OMP_SusC/RagA"/>
</dbReference>
<evidence type="ECO:0000259" key="10">
    <source>
        <dbReference type="Pfam" id="PF07715"/>
    </source>
</evidence>
<protein>
    <submittedName>
        <fullName evidence="11">TonB-linked SusC/RagA family outer membrane protein</fullName>
    </submittedName>
</protein>
<dbReference type="InterPro" id="IPR012910">
    <property type="entry name" value="Plug_dom"/>
</dbReference>
<evidence type="ECO:0000313" key="11">
    <source>
        <dbReference type="EMBL" id="RKE49589.1"/>
    </source>
</evidence>
<feature type="compositionally biased region" description="Polar residues" evidence="8">
    <location>
        <begin position="224"/>
        <end position="238"/>
    </location>
</feature>
<proteinExistence type="inferred from homology"/>
<reference evidence="11 12" key="1">
    <citation type="submission" date="2018-09" db="EMBL/GenBank/DDBJ databases">
        <title>Genomic Encyclopedia of Type Strains, Phase III (KMG-III): the genomes of soil and plant-associated and newly described type strains.</title>
        <authorList>
            <person name="Whitman W."/>
        </authorList>
    </citation>
    <scope>NUCLEOTIDE SEQUENCE [LARGE SCALE GENOMIC DNA]</scope>
    <source>
        <strain evidence="11 12">CECT 7938</strain>
    </source>
</reference>
<dbReference type="Pfam" id="PF07715">
    <property type="entry name" value="Plug"/>
    <property type="match status" value="1"/>
</dbReference>
<feature type="region of interest" description="Disordered" evidence="8">
    <location>
        <begin position="223"/>
        <end position="245"/>
    </location>
</feature>
<dbReference type="Gene3D" id="2.170.130.10">
    <property type="entry name" value="TonB-dependent receptor, plug domain"/>
    <property type="match status" value="1"/>
</dbReference>
<name>A0A420AYF8_SPHD1</name>
<comment type="subcellular location">
    <subcellularLocation>
        <location evidence="1 7">Cell outer membrane</location>
        <topology evidence="1 7">Multi-pass membrane protein</topology>
    </subcellularLocation>
</comment>
<dbReference type="EMBL" id="RAPY01000003">
    <property type="protein sequence ID" value="RKE49589.1"/>
    <property type="molecule type" value="Genomic_DNA"/>
</dbReference>
<keyword evidence="5 7" id="KW-0472">Membrane</keyword>
<evidence type="ECO:0000313" key="12">
    <source>
        <dbReference type="Proteomes" id="UP000286246"/>
    </source>
</evidence>
<dbReference type="Proteomes" id="UP000286246">
    <property type="component" value="Unassembled WGS sequence"/>
</dbReference>
<keyword evidence="4 7" id="KW-0812">Transmembrane</keyword>
<dbReference type="Gene3D" id="2.40.170.20">
    <property type="entry name" value="TonB-dependent receptor, beta-barrel domain"/>
    <property type="match status" value="1"/>
</dbReference>
<dbReference type="SUPFAM" id="SSF56935">
    <property type="entry name" value="Porins"/>
    <property type="match status" value="1"/>
</dbReference>
<dbReference type="SUPFAM" id="SSF49464">
    <property type="entry name" value="Carboxypeptidase regulatory domain-like"/>
    <property type="match status" value="1"/>
</dbReference>
<dbReference type="InterPro" id="IPR008969">
    <property type="entry name" value="CarboxyPept-like_regulatory"/>
</dbReference>
<dbReference type="RefSeq" id="WP_244211781.1">
    <property type="nucleotide sequence ID" value="NZ_RAPY01000003.1"/>
</dbReference>
<dbReference type="NCBIfam" id="TIGR04056">
    <property type="entry name" value="OMP_RagA_SusC"/>
    <property type="match status" value="1"/>
</dbReference>
<evidence type="ECO:0000256" key="7">
    <source>
        <dbReference type="PROSITE-ProRule" id="PRU01360"/>
    </source>
</evidence>
<dbReference type="AlphaFoldDB" id="A0A420AYF8"/>
<organism evidence="11 12">
    <name type="scientific">Sphingobacterium detergens</name>
    <dbReference type="NCBI Taxonomy" id="1145106"/>
    <lineage>
        <taxon>Bacteria</taxon>
        <taxon>Pseudomonadati</taxon>
        <taxon>Bacteroidota</taxon>
        <taxon>Sphingobacteriia</taxon>
        <taxon>Sphingobacteriales</taxon>
        <taxon>Sphingobacteriaceae</taxon>
        <taxon>Sphingobacterium</taxon>
    </lineage>
</organism>
<dbReference type="InterPro" id="IPR037066">
    <property type="entry name" value="Plug_dom_sf"/>
</dbReference>
<evidence type="ECO:0000256" key="4">
    <source>
        <dbReference type="ARBA" id="ARBA00022692"/>
    </source>
</evidence>
<keyword evidence="2 7" id="KW-0813">Transport</keyword>
<dbReference type="InterPro" id="IPR023997">
    <property type="entry name" value="TonB-dep_OMP_SusC/RagA_CS"/>
</dbReference>
<evidence type="ECO:0000256" key="3">
    <source>
        <dbReference type="ARBA" id="ARBA00022452"/>
    </source>
</evidence>
<comment type="caution">
    <text evidence="11">The sequence shown here is derived from an EMBL/GenBank/DDBJ whole genome shotgun (WGS) entry which is preliminary data.</text>
</comment>
<feature type="domain" description="TonB-dependent receptor plug" evidence="10">
    <location>
        <begin position="146"/>
        <end position="279"/>
    </location>
</feature>
<sequence>MFSINPIQINLRHSSSKVLFAALVVACNLDVASAAVPMDNSHGVTHNFNQGKIKIKGKVVDSKTQEPLASVSILSEGIAKATTDRNGNFEVDVEVGGKIRFQLIGYEAQTKIFEATQSNLQIALNPTSAALEEVVVTALGIKRQERELGYSATVVKGEQLTDALSNNWSDALSGKVAGLNLMRSNAGPTGSTKIILRGEASLSGDKGALIVIDGVVVNDGSGRRTANQGENTYGTGSDNMPADYGSGIDDINPEDIENITVLKGAGAAALYGQRGANGAIMITTKSGSKGKKGIGVTVNSNTSLEAINRMPDLQYEYGQGLAGSNYYSYGTTEDGASTSGTSSAYGPKFDGQYFYQYDPVTQKVGTERTLWRPYDNLKTFFDVGKTFTNSVSIDGGTEKTSARFSATNVNNTWIVPNTGYKRNTVALSVNSKVSDKLQINAKVNYTNKWSDNLPGAGYGNQSLMYWFIFWQPNADMNWLKDYWVQGSEGQKIKYPFSSYPENPFAISREFINGMNRNGITGNVQASYQFNKNWNLMLRSSMDMAYENREQKRPYDAGAKMPFGSYRTQSIFSHETTLDFLLKYDKEVNKDWKVSATVGGSTNDNRYNKDEMRADSLTYPGVYTMANAKGQILSLPYKSRMQSNSLYGFVTAAYKNFLFVDGTYRADWASTLASALAPDKRTYFTYPSLNASFIASEVWKLPKAINYAKLRGSVAGVGNGGGLPYIIDFSYESAGPQYPGGIQIPSTMVNPFLEPLRTLSFEFGTEVRMFRDRFGFDVAVYQGATRNQQLRRVVDASTGARYKMVNAGEVRNKGIEVAMDGMPIKIKDGFSWKVFATFSMNQNKITELGDSTMILQTGPVAGGQLVAKVGGSMGDLYGIGYQRSPDGQIIYDGKTGVALLTDEVVYLGNTIPKGKVSLGHEFKYKGFRLNLLFDAQFGGVSHSLTHYKLAEQGKTKNTLPGRYSGIIGNGVVQNADGTYRKNDVIATDIDEYYRSHYGQDNAEGSTFSTNFIKFREARFDYSFSKAFVNRLKLQKASVGVYGRNLVIWSNWPNFDPEFGTLSGSDIVKGFEIAQFPSTRTYGVNLIVGF</sequence>
<feature type="chain" id="PRO_5019228507" evidence="9">
    <location>
        <begin position="35"/>
        <end position="1088"/>
    </location>
</feature>
<evidence type="ECO:0000256" key="8">
    <source>
        <dbReference type="SAM" id="MobiDB-lite"/>
    </source>
</evidence>
<dbReference type="InterPro" id="IPR036942">
    <property type="entry name" value="Beta-barrel_TonB_sf"/>
</dbReference>
<keyword evidence="9" id="KW-0732">Signal</keyword>
<dbReference type="GO" id="GO:0009279">
    <property type="term" value="C:cell outer membrane"/>
    <property type="evidence" value="ECO:0007669"/>
    <property type="project" value="UniProtKB-SubCell"/>
</dbReference>
<feature type="signal peptide" evidence="9">
    <location>
        <begin position="1"/>
        <end position="34"/>
    </location>
</feature>
<keyword evidence="12" id="KW-1185">Reference proteome</keyword>
<dbReference type="NCBIfam" id="TIGR04057">
    <property type="entry name" value="SusC_RagA_signa"/>
    <property type="match status" value="1"/>
</dbReference>
<keyword evidence="3 7" id="KW-1134">Transmembrane beta strand</keyword>